<comment type="caution">
    <text evidence="12">The sequence shown here is derived from an EMBL/GenBank/DDBJ whole genome shotgun (WGS) entry which is preliminary data.</text>
</comment>
<sequence>MSAASGPTNFADDGKDVIERQLQVKSEKHEDIQDLYEIDRTVARIKEGNYKRIALQFPDEYLADAANVAKQLVEKTGQDIFVLADTSYGSCCVDEVAAEHVSADLIVHYGRSCLSPTSRSPVLYVFGQQSIDMEHCKQEFSTLFPDLSQPVIIMCDVEYSYAAERLTAELAKTYQHIIPTVIQTESKLQHTLQQTPPPPAPSSGGCSSHQERTKNGEACCGKCNRDLEDAYNDDNDEDAESPILAPATHTNVEELKAEKKKGGRYFELPEGIDIESCAIFFVGGESLTLTNIMMVHNKCPVYTYNPKTREARQESVQVNKMLMKRYFLVQKAKDADTIGIVVGTLGVASYLNIIDHLKKVIKAAGRKSYFFVMGKLNVAKMANFMEVDCYVLVSCPENSLIDSKEFYRPIVTPFELEIALIRDMEWTGNYITDFSKLLPQLRSDDFSYDEEQDQDASSDEEPHFSLITGQYKSGPFHRANSGGPAQDDSGEVLTSTLTDLTLRSKETSISMLLNSTAGEYLKNRTYRGLEANVGQDEAADVQEGLSGIARGYVYEKDNDVSSEKQE</sequence>
<dbReference type="SFLD" id="SFLDG01121">
    <property type="entry name" value="Diphthamide_biosynthesis"/>
    <property type="match status" value="1"/>
</dbReference>
<dbReference type="NCBIfam" id="TIGR00272">
    <property type="entry name" value="DPH2"/>
    <property type="match status" value="1"/>
</dbReference>
<name>A0A8H4B7B4_MUCCL</name>
<dbReference type="EMBL" id="JAAECE010000010">
    <property type="protein sequence ID" value="KAF1797010.1"/>
    <property type="molecule type" value="Genomic_DNA"/>
</dbReference>
<dbReference type="InterPro" id="IPR042263">
    <property type="entry name" value="DPH1/DPH2_1"/>
</dbReference>
<evidence type="ECO:0000256" key="2">
    <source>
        <dbReference type="ARBA" id="ARBA00005156"/>
    </source>
</evidence>
<evidence type="ECO:0000256" key="4">
    <source>
        <dbReference type="ARBA" id="ARBA00021914"/>
    </source>
</evidence>
<protein>
    <recommendedName>
        <fullName evidence="4 10">2-(3-amino-3-carboxypropyl)histidine synthase subunit 2</fullName>
    </recommendedName>
</protein>
<dbReference type="FunFam" id="3.40.50.11840:FF:000002">
    <property type="entry name" value="2-(3-amino-3-carboxypropyl)histidine synthase subunit 2"/>
    <property type="match status" value="1"/>
</dbReference>
<dbReference type="GO" id="GO:0046872">
    <property type="term" value="F:metal ion binding"/>
    <property type="evidence" value="ECO:0007669"/>
    <property type="project" value="UniProtKB-KW"/>
</dbReference>
<dbReference type="GO" id="GO:0090560">
    <property type="term" value="F:2-(3-amino-3-carboxypropyl)histidine synthase activity"/>
    <property type="evidence" value="ECO:0007669"/>
    <property type="project" value="InterPro"/>
</dbReference>
<organism evidence="12 13">
    <name type="scientific">Mucor circinelloides f. lusitanicus</name>
    <name type="common">Mucor racemosus var. lusitanicus</name>
    <dbReference type="NCBI Taxonomy" id="29924"/>
    <lineage>
        <taxon>Eukaryota</taxon>
        <taxon>Fungi</taxon>
        <taxon>Fungi incertae sedis</taxon>
        <taxon>Mucoromycota</taxon>
        <taxon>Mucoromycotina</taxon>
        <taxon>Mucoromycetes</taxon>
        <taxon>Mucorales</taxon>
        <taxon>Mucorineae</taxon>
        <taxon>Mucoraceae</taxon>
        <taxon>Mucor</taxon>
    </lineage>
</organism>
<dbReference type="UniPathway" id="UPA00559"/>
<feature type="region of interest" description="Disordered" evidence="11">
    <location>
        <begin position="188"/>
        <end position="210"/>
    </location>
</feature>
<keyword evidence="10" id="KW-0963">Cytoplasm</keyword>
<evidence type="ECO:0000313" key="13">
    <source>
        <dbReference type="Proteomes" id="UP000469890"/>
    </source>
</evidence>
<evidence type="ECO:0000256" key="5">
    <source>
        <dbReference type="ARBA" id="ARBA00022723"/>
    </source>
</evidence>
<comment type="function">
    <text evidence="10">Required for the first step of diphthamide biosynthesis, a post-translational modification of histidine which occurs in elongation factor 2. DPH1 and DPH2 transfer a 3-amino-3-carboxypropyl (ACP) group from S-adenosyl-L-methionine (SAM) to a histidine residue, the reaction is assisted by a reduction system comprising DPH3 and a NADH-dependent reductase. Facilitates the reduction of the catalytic iron-sulfur cluster found in the DPH1 subunit.</text>
</comment>
<evidence type="ECO:0000256" key="10">
    <source>
        <dbReference type="RuleBase" id="RU364133"/>
    </source>
</evidence>
<dbReference type="InterPro" id="IPR010014">
    <property type="entry name" value="DHP2"/>
</dbReference>
<comment type="similarity">
    <text evidence="3 10">Belongs to the DPH1/DPH2 family. DPH2 subfamily.</text>
</comment>
<dbReference type="GO" id="GO:0051536">
    <property type="term" value="F:iron-sulfur cluster binding"/>
    <property type="evidence" value="ECO:0007669"/>
    <property type="project" value="UniProtKB-KW"/>
</dbReference>
<dbReference type="GO" id="GO:0017183">
    <property type="term" value="P:protein histidyl modification to diphthamide"/>
    <property type="evidence" value="ECO:0007669"/>
    <property type="project" value="UniProtKB-UniPathway"/>
</dbReference>
<comment type="subcellular location">
    <subcellularLocation>
        <location evidence="10">Cytoplasm</location>
    </subcellularLocation>
</comment>
<evidence type="ECO:0000256" key="8">
    <source>
        <dbReference type="ARBA" id="ARBA00034128"/>
    </source>
</evidence>
<evidence type="ECO:0000256" key="9">
    <source>
        <dbReference type="ARBA" id="ARBA00054092"/>
    </source>
</evidence>
<evidence type="ECO:0000256" key="11">
    <source>
        <dbReference type="SAM" id="MobiDB-lite"/>
    </source>
</evidence>
<comment type="pathway">
    <text evidence="2 10">Protein modification; peptidyl-diphthamide biosynthesis.</text>
</comment>
<comment type="subunit">
    <text evidence="8">Component of the 2-(3-amino-3-carboxypropyl)histidine synthase complex composed of DPH1, DPH2, DPH3 and a NADH-dependent reductase, predominantly CBR1.</text>
</comment>
<dbReference type="Gene3D" id="3.40.50.11860">
    <property type="entry name" value="Diphthamide synthesis DPH1/DPH2 domain 3"/>
    <property type="match status" value="1"/>
</dbReference>
<proteinExistence type="inferred from homology"/>
<reference evidence="12 13" key="1">
    <citation type="submission" date="2019-09" db="EMBL/GenBank/DDBJ databases">
        <authorList>
            <consortium name="DOE Joint Genome Institute"/>
            <person name="Mondo S.J."/>
            <person name="Navarro-Mendoza M.I."/>
            <person name="Perez-Arques C."/>
            <person name="Panchal S."/>
            <person name="Nicolas F.E."/>
            <person name="Ganguly P."/>
            <person name="Pangilinan J."/>
            <person name="Grigoriev I."/>
            <person name="Heitman J."/>
            <person name="Sanya K."/>
            <person name="Garre V."/>
        </authorList>
    </citation>
    <scope>NUCLEOTIDE SEQUENCE [LARGE SCALE GENOMIC DNA]</scope>
    <source>
        <strain evidence="12 13">MU402</strain>
    </source>
</reference>
<dbReference type="InterPro" id="IPR042265">
    <property type="entry name" value="DPH1/DPH2_3"/>
</dbReference>
<dbReference type="Pfam" id="PF01866">
    <property type="entry name" value="Diphthamide_syn"/>
    <property type="match status" value="2"/>
</dbReference>
<dbReference type="PANTHER" id="PTHR10762">
    <property type="entry name" value="DIPHTHAMIDE BIOSYNTHESIS PROTEIN"/>
    <property type="match status" value="1"/>
</dbReference>
<comment type="cofactor">
    <cofactor evidence="1">
        <name>[4Fe-4S] cluster</name>
        <dbReference type="ChEBI" id="CHEBI:49883"/>
    </cofactor>
</comment>
<dbReference type="NCBIfam" id="TIGR00322">
    <property type="entry name" value="diphth2_R"/>
    <property type="match status" value="1"/>
</dbReference>
<keyword evidence="5 10" id="KW-0479">Metal-binding</keyword>
<dbReference type="SFLD" id="SFLDF00408">
    <property type="entry name" value="Diphthamide_biosynthesis_famil"/>
    <property type="match status" value="1"/>
</dbReference>
<evidence type="ECO:0000256" key="3">
    <source>
        <dbReference type="ARBA" id="ARBA00006179"/>
    </source>
</evidence>
<dbReference type="Proteomes" id="UP000469890">
    <property type="component" value="Unassembled WGS sequence"/>
</dbReference>
<evidence type="ECO:0000256" key="6">
    <source>
        <dbReference type="ARBA" id="ARBA00023004"/>
    </source>
</evidence>
<evidence type="ECO:0000256" key="1">
    <source>
        <dbReference type="ARBA" id="ARBA00001966"/>
    </source>
</evidence>
<dbReference type="InterPro" id="IPR016435">
    <property type="entry name" value="DPH1/DPH2"/>
</dbReference>
<evidence type="ECO:0000313" key="12">
    <source>
        <dbReference type="EMBL" id="KAF1797010.1"/>
    </source>
</evidence>
<evidence type="ECO:0000256" key="7">
    <source>
        <dbReference type="ARBA" id="ARBA00023014"/>
    </source>
</evidence>
<keyword evidence="6 10" id="KW-0408">Iron</keyword>
<dbReference type="SFLD" id="SFLDS00032">
    <property type="entry name" value="Radical_SAM_3-amino-3-carboxyp"/>
    <property type="match status" value="1"/>
</dbReference>
<dbReference type="AlphaFoldDB" id="A0A8H4B7B4"/>
<dbReference type="GO" id="GO:0005737">
    <property type="term" value="C:cytoplasm"/>
    <property type="evidence" value="ECO:0007669"/>
    <property type="project" value="UniProtKB-SubCell"/>
</dbReference>
<dbReference type="FunFam" id="3.40.50.11860:FF:000001">
    <property type="entry name" value="2-(3-amino-3-carboxypropyl)histidine synthase subunit 2"/>
    <property type="match status" value="1"/>
</dbReference>
<keyword evidence="7 10" id="KW-0411">Iron-sulfur</keyword>
<accession>A0A8H4B7B4</accession>
<gene>
    <name evidence="12" type="ORF">FB192DRAFT_1451979</name>
</gene>
<comment type="function">
    <text evidence="9">Required for the first step of diphthamide biosynthesis, a post-translational modification of histidine which occurs in elongation factor 2. DPH1 and DPH2 transfer a 3-amino-3-carboxypropyl (ACP) group from S-adenosyl-L-methionine (SAM) to a histidine residue, the reaction is assisted by a reduction system comprising DPH3 and a NADH-dependent reductase, predominantly CBR1. Facilitates the reduction of the catalytic iron-sulfur cluster found in the DPH1 subunit.</text>
</comment>
<dbReference type="PANTHER" id="PTHR10762:SF2">
    <property type="entry name" value="2-(3-AMINO-3-CARBOXYPROPYL)HISTIDINE SYNTHASE SUBUNIT 2"/>
    <property type="match status" value="1"/>
</dbReference>
<dbReference type="Gene3D" id="3.40.50.11840">
    <property type="entry name" value="Diphthamide synthesis DPH1/DPH2 domain 1"/>
    <property type="match status" value="1"/>
</dbReference>